<protein>
    <submittedName>
        <fullName evidence="1">Uncharacterized protein</fullName>
    </submittedName>
</protein>
<name>A0A512APV4_9SPHN</name>
<reference evidence="1 2" key="1">
    <citation type="submission" date="2019-07" db="EMBL/GenBank/DDBJ databases">
        <title>Whole genome shotgun sequence of Novosphingobium sediminis NBRC 106119.</title>
        <authorList>
            <person name="Hosoyama A."/>
            <person name="Uohara A."/>
            <person name="Ohji S."/>
            <person name="Ichikawa N."/>
        </authorList>
    </citation>
    <scope>NUCLEOTIDE SEQUENCE [LARGE SCALE GENOMIC DNA]</scope>
    <source>
        <strain evidence="1 2">NBRC 106119</strain>
    </source>
</reference>
<proteinExistence type="predicted"/>
<gene>
    <name evidence="1" type="ORF">NSE01_35630</name>
</gene>
<comment type="caution">
    <text evidence="1">The sequence shown here is derived from an EMBL/GenBank/DDBJ whole genome shotgun (WGS) entry which is preliminary data.</text>
</comment>
<keyword evidence="2" id="KW-1185">Reference proteome</keyword>
<accession>A0A512APV4</accession>
<dbReference type="EMBL" id="BJYR01000026">
    <property type="protein sequence ID" value="GEO01731.1"/>
    <property type="molecule type" value="Genomic_DNA"/>
</dbReference>
<evidence type="ECO:0000313" key="1">
    <source>
        <dbReference type="EMBL" id="GEO01731.1"/>
    </source>
</evidence>
<dbReference type="RefSeq" id="WP_246135280.1">
    <property type="nucleotide sequence ID" value="NZ_BJYR01000026.1"/>
</dbReference>
<evidence type="ECO:0000313" key="2">
    <source>
        <dbReference type="Proteomes" id="UP000321464"/>
    </source>
</evidence>
<organism evidence="1 2">
    <name type="scientific">Novosphingobium sediminis</name>
    <dbReference type="NCBI Taxonomy" id="707214"/>
    <lineage>
        <taxon>Bacteria</taxon>
        <taxon>Pseudomonadati</taxon>
        <taxon>Pseudomonadota</taxon>
        <taxon>Alphaproteobacteria</taxon>
        <taxon>Sphingomonadales</taxon>
        <taxon>Sphingomonadaceae</taxon>
        <taxon>Novosphingobium</taxon>
    </lineage>
</organism>
<dbReference type="AlphaFoldDB" id="A0A512APV4"/>
<sequence>MAPMASVAAANTASHRQIALVLEELSQEVEALGASLCGDMDVAMRHMDSLQAIDLIAQKQRSLAKLLDADCLETEVERIGLDILRERMRLLR</sequence>
<dbReference type="Proteomes" id="UP000321464">
    <property type="component" value="Unassembled WGS sequence"/>
</dbReference>